<dbReference type="Gene3D" id="3.40.50.300">
    <property type="entry name" value="P-loop containing nucleotide triphosphate hydrolases"/>
    <property type="match status" value="3"/>
</dbReference>
<feature type="compositionally biased region" description="Polar residues" evidence="4">
    <location>
        <begin position="677"/>
        <end position="690"/>
    </location>
</feature>
<dbReference type="InterPro" id="IPR045058">
    <property type="entry name" value="GIMA/IAN/Toc"/>
</dbReference>
<dbReference type="OrthoDB" id="8954335at2759"/>
<keyword evidence="2" id="KW-0547">Nucleotide-binding</keyword>
<dbReference type="PANTHER" id="PTHR10903">
    <property type="entry name" value="GTPASE, IMAP FAMILY MEMBER-RELATED"/>
    <property type="match status" value="1"/>
</dbReference>
<feature type="compositionally biased region" description="Polar residues" evidence="4">
    <location>
        <begin position="725"/>
        <end position="739"/>
    </location>
</feature>
<evidence type="ECO:0000256" key="3">
    <source>
        <dbReference type="ARBA" id="ARBA00023134"/>
    </source>
</evidence>
<dbReference type="GeneID" id="109481112"/>
<evidence type="ECO:0000259" key="5">
    <source>
        <dbReference type="PROSITE" id="PS51720"/>
    </source>
</evidence>
<reference evidence="7" key="1">
    <citation type="submission" date="2025-08" db="UniProtKB">
        <authorList>
            <consortium name="RefSeq"/>
        </authorList>
    </citation>
    <scope>IDENTIFICATION</scope>
    <source>
        <tissue evidence="7">Gonad</tissue>
    </source>
</reference>
<feature type="compositionally biased region" description="Basic and acidic residues" evidence="4">
    <location>
        <begin position="740"/>
        <end position="767"/>
    </location>
</feature>
<feature type="domain" description="AIG1-type G" evidence="5">
    <location>
        <begin position="43"/>
        <end position="246"/>
    </location>
</feature>
<dbReference type="RefSeq" id="XP_019639151.1">
    <property type="nucleotide sequence ID" value="XM_019783592.1"/>
</dbReference>
<dbReference type="PROSITE" id="PS51720">
    <property type="entry name" value="G_AIG1"/>
    <property type="match status" value="2"/>
</dbReference>
<feature type="compositionally biased region" description="Basic and acidic residues" evidence="4">
    <location>
        <begin position="692"/>
        <end position="719"/>
    </location>
</feature>
<dbReference type="KEGG" id="bbel:109481112"/>
<feature type="compositionally biased region" description="Basic and acidic residues" evidence="4">
    <location>
        <begin position="784"/>
        <end position="793"/>
    </location>
</feature>
<organism evidence="6 7">
    <name type="scientific">Branchiostoma belcheri</name>
    <name type="common">Amphioxus</name>
    <dbReference type="NCBI Taxonomy" id="7741"/>
    <lineage>
        <taxon>Eukaryota</taxon>
        <taxon>Metazoa</taxon>
        <taxon>Chordata</taxon>
        <taxon>Cephalochordata</taxon>
        <taxon>Leptocardii</taxon>
        <taxon>Amphioxiformes</taxon>
        <taxon>Branchiostomatidae</taxon>
        <taxon>Branchiostoma</taxon>
    </lineage>
</organism>
<dbReference type="GO" id="GO:0005525">
    <property type="term" value="F:GTP binding"/>
    <property type="evidence" value="ECO:0007669"/>
    <property type="project" value="UniProtKB-KW"/>
</dbReference>
<keyword evidence="3" id="KW-0342">GTP-binding</keyword>
<dbReference type="AlphaFoldDB" id="A0A6P5ABI7"/>
<feature type="region of interest" description="Disordered" evidence="4">
    <location>
        <begin position="664"/>
        <end position="842"/>
    </location>
</feature>
<dbReference type="Pfam" id="PF04548">
    <property type="entry name" value="AIG1"/>
    <property type="match status" value="3"/>
</dbReference>
<evidence type="ECO:0000256" key="1">
    <source>
        <dbReference type="ARBA" id="ARBA00008535"/>
    </source>
</evidence>
<accession>A0A6P5ABI7</accession>
<sequence length="842" mass="94289">MNTLTESNTCSSTLCRSCSVDTGSVKQVTAREEPQTSNDVPSVSTVNILLVGCKRNGKSETGNTLVNQKAFKVTRKGGTQESEKCTNTLDGLDGVKIKVTVVDTPGLSEMPKKSELDEVKKGANMMTEGVDAVVLVWNNQSDENEDKENEVFHSLHKMFGDDLYKHLVIIVTHMEQEELPQFLEELPAEMKDLVDKCEERIVAFDNKSRDKEALNQKTEQLLQAMTRFPTQRLQIKHEKKTTNVEDINLLLIGCKCNGKSSTANTILGENMMIVSKSGTKKSQREITSYIPPWCDDLEVKIGVTDTPGVSKEMTESEFKQLEKAVHKNPGGIDAIVLVWSDRMSEDIAELENKAFQSLHRMFGDEMKKHLLIAVTSTMHNSIEEFCQELPESLQSIQQNSQGTFGFDNKYKDNQDAIHKLIIAAQDIKRNHGRYTKEHLYPTCRIQPGEELRVAVIGKTGSGKSSTANMIVGSDEFGVTCSASSQTKVSTYEIRNKGDRKIAVVDTPGICDTDSNHDYICNEICKIATTFSKGLHALLLVVTLARFTQEEVDAIEMLRKLFGEEFMEYVVIVLTHKDDVDQDPKFMGDVEKYIDDAPKNFKKLLEECKGQYVLFDNKTRDETLKRQQLAKLVNLITDRTAVHPFTDEIFEEGQREKDKIIEEITVPKSDDDGVQNPPLAQTVSSPRGQNDNPDDKEGDIHVSPHPEGPCRPEHAPKSDDELQNPPLVQTVSSPREQNNNPDDKEGDIHVSPHPEGPCRPEHAPKSDDELQNPPLVQTVSSPRGQNDHPDDKKGGIHVHVPPPSRRTLQTRTSCRTSWTHRTSDSCTLVKRGNNRRQSTKGSY</sequence>
<feature type="compositionally biased region" description="Basic residues" evidence="4">
    <location>
        <begin position="831"/>
        <end position="842"/>
    </location>
</feature>
<proteinExistence type="inferred from homology"/>
<dbReference type="SUPFAM" id="SSF52540">
    <property type="entry name" value="P-loop containing nucleoside triphosphate hydrolases"/>
    <property type="match status" value="3"/>
</dbReference>
<dbReference type="InterPro" id="IPR027417">
    <property type="entry name" value="P-loop_NTPase"/>
</dbReference>
<dbReference type="InterPro" id="IPR006703">
    <property type="entry name" value="G_AIG1"/>
</dbReference>
<feature type="compositionally biased region" description="Polar residues" evidence="4">
    <location>
        <begin position="805"/>
        <end position="825"/>
    </location>
</feature>
<dbReference type="PANTHER" id="PTHR10903:SF184">
    <property type="entry name" value="GTP-BINDING PROTEIN A"/>
    <property type="match status" value="1"/>
</dbReference>
<feature type="domain" description="AIG1-type G" evidence="5">
    <location>
        <begin position="448"/>
        <end position="653"/>
    </location>
</feature>
<dbReference type="Proteomes" id="UP000515135">
    <property type="component" value="Unplaced"/>
</dbReference>
<evidence type="ECO:0000256" key="4">
    <source>
        <dbReference type="SAM" id="MobiDB-lite"/>
    </source>
</evidence>
<evidence type="ECO:0000256" key="2">
    <source>
        <dbReference type="ARBA" id="ARBA00022741"/>
    </source>
</evidence>
<gene>
    <name evidence="7" type="primary">LOC109481112</name>
</gene>
<evidence type="ECO:0000313" key="7">
    <source>
        <dbReference type="RefSeq" id="XP_019639151.1"/>
    </source>
</evidence>
<comment type="similarity">
    <text evidence="1">Belongs to the TRAFAC class TrmE-Era-EngA-EngB-Septin-like GTPase superfamily. AIG1/Toc34/Toc159-like paraseptin GTPase family. IAN subfamily.</text>
</comment>
<name>A0A6P5ABI7_BRABE</name>
<keyword evidence="6" id="KW-1185">Reference proteome</keyword>
<protein>
    <submittedName>
        <fullName evidence="7">GTPase IMAP family member 8-like</fullName>
    </submittedName>
</protein>
<feature type="compositionally biased region" description="Polar residues" evidence="4">
    <location>
        <begin position="773"/>
        <end position="783"/>
    </location>
</feature>
<dbReference type="FunFam" id="3.40.50.300:FF:000840">
    <property type="entry name" value="Immune-associated nucleotide-binding protein 9"/>
    <property type="match status" value="1"/>
</dbReference>
<evidence type="ECO:0000313" key="6">
    <source>
        <dbReference type="Proteomes" id="UP000515135"/>
    </source>
</evidence>